<evidence type="ECO:0000259" key="2">
    <source>
        <dbReference type="PROSITE" id="PS50234"/>
    </source>
</evidence>
<dbReference type="HOGENOM" id="CLU_1141752_0_0_5"/>
<dbReference type="InterPro" id="IPR036465">
    <property type="entry name" value="vWFA_dom_sf"/>
</dbReference>
<dbReference type="SUPFAM" id="SSF53300">
    <property type="entry name" value="vWA-like"/>
    <property type="match status" value="1"/>
</dbReference>
<evidence type="ECO:0000313" key="3">
    <source>
        <dbReference type="EMBL" id="ABV93800.1"/>
    </source>
</evidence>
<keyword evidence="4" id="KW-1185">Reference proteome</keyword>
<evidence type="ECO:0000313" key="4">
    <source>
        <dbReference type="Proteomes" id="UP000006833"/>
    </source>
</evidence>
<dbReference type="EMBL" id="CP000830">
    <property type="protein sequence ID" value="ABV93800.1"/>
    <property type="molecule type" value="Genomic_DNA"/>
</dbReference>
<dbReference type="InterPro" id="IPR002035">
    <property type="entry name" value="VWF_A"/>
</dbReference>
<dbReference type="STRING" id="398580.Dshi_2063"/>
<dbReference type="RefSeq" id="WP_012178733.1">
    <property type="nucleotide sequence ID" value="NC_009952.1"/>
</dbReference>
<dbReference type="PROSITE" id="PS50234">
    <property type="entry name" value="VWFA"/>
    <property type="match status" value="1"/>
</dbReference>
<organism evidence="3 4">
    <name type="scientific">Dinoroseobacter shibae (strain DSM 16493 / NCIMB 14021 / DFL 12)</name>
    <dbReference type="NCBI Taxonomy" id="398580"/>
    <lineage>
        <taxon>Bacteria</taxon>
        <taxon>Pseudomonadati</taxon>
        <taxon>Pseudomonadota</taxon>
        <taxon>Alphaproteobacteria</taxon>
        <taxon>Rhodobacterales</taxon>
        <taxon>Roseobacteraceae</taxon>
        <taxon>Dinoroseobacter</taxon>
    </lineage>
</organism>
<evidence type="ECO:0000256" key="1">
    <source>
        <dbReference type="SAM" id="SignalP"/>
    </source>
</evidence>
<dbReference type="AlphaFoldDB" id="A8LPU6"/>
<accession>A8LPU6</accession>
<gene>
    <name evidence="3" type="ordered locus">Dshi_2063</name>
</gene>
<keyword evidence="1" id="KW-0732">Signal</keyword>
<sequence length="251" mass="26496">MVGSLPRPLGRSLSLIAACAVAGLMPVPHAGAAQGCSEDAMVVFDGSGSMSEMGFNLMDEPRIFAARRAIRQVMPQVAPVRNLGLLVYGPGPREACDNIDLRFSPIPDAAPRMIAEIDRLMPSGNTPLTASVARAAEALDYRTRPGVVVLVTDGKETCGGAPCQLAAELAADAPALTVHVIGFKLRGEHFSWDSENQHDYRQGQTVARCLADQTGGLYLTTETVDELVAALRTTLGCPIFGRLEDAVLPAG</sequence>
<dbReference type="KEGG" id="dsh:Dshi_2063"/>
<name>A8LPU6_DINSH</name>
<dbReference type="Pfam" id="PF13519">
    <property type="entry name" value="VWA_2"/>
    <property type="match status" value="1"/>
</dbReference>
<feature type="chain" id="PRO_5002723500" description="VWFA domain-containing protein" evidence="1">
    <location>
        <begin position="33"/>
        <end position="251"/>
    </location>
</feature>
<proteinExistence type="predicted"/>
<dbReference type="eggNOG" id="COG2304">
    <property type="taxonomic scope" value="Bacteria"/>
</dbReference>
<dbReference type="Gene3D" id="3.40.50.410">
    <property type="entry name" value="von Willebrand factor, type A domain"/>
    <property type="match status" value="1"/>
</dbReference>
<dbReference type="Proteomes" id="UP000006833">
    <property type="component" value="Chromosome"/>
</dbReference>
<protein>
    <recommendedName>
        <fullName evidence="2">VWFA domain-containing protein</fullName>
    </recommendedName>
</protein>
<dbReference type="CDD" id="cd00198">
    <property type="entry name" value="vWFA"/>
    <property type="match status" value="1"/>
</dbReference>
<feature type="signal peptide" evidence="1">
    <location>
        <begin position="1"/>
        <end position="32"/>
    </location>
</feature>
<dbReference type="SMART" id="SM00327">
    <property type="entry name" value="VWA"/>
    <property type="match status" value="1"/>
</dbReference>
<reference evidence="4" key="1">
    <citation type="journal article" date="2010" name="ISME J.">
        <title>The complete genome sequence of the algal symbiont Dinoroseobacter shibae: a hitchhiker's guide to life in the sea.</title>
        <authorList>
            <person name="Wagner-Dobler I."/>
            <person name="Ballhausen B."/>
            <person name="Berger M."/>
            <person name="Brinkhoff T."/>
            <person name="Buchholz I."/>
            <person name="Bunk B."/>
            <person name="Cypionka H."/>
            <person name="Daniel R."/>
            <person name="Drepper T."/>
            <person name="Gerdts G."/>
            <person name="Hahnke S."/>
            <person name="Han C."/>
            <person name="Jahn D."/>
            <person name="Kalhoefer D."/>
            <person name="Kiss H."/>
            <person name="Klenk H.P."/>
            <person name="Kyrpides N."/>
            <person name="Liebl W."/>
            <person name="Liesegang H."/>
            <person name="Meincke L."/>
            <person name="Pati A."/>
            <person name="Petersen J."/>
            <person name="Piekarski T."/>
            <person name="Pommerenke C."/>
            <person name="Pradella S."/>
            <person name="Pukall R."/>
            <person name="Rabus R."/>
            <person name="Stackebrandt E."/>
            <person name="Thole S."/>
            <person name="Thompson L."/>
            <person name="Tielen P."/>
            <person name="Tomasch J."/>
            <person name="von Jan M."/>
            <person name="Wanphrut N."/>
            <person name="Wichels A."/>
            <person name="Zech H."/>
            <person name="Simon M."/>
        </authorList>
    </citation>
    <scope>NUCLEOTIDE SEQUENCE [LARGE SCALE GENOMIC DNA]</scope>
    <source>
        <strain evidence="4">DSM 16493 / NCIMB 14021 / DFL 12</strain>
    </source>
</reference>
<feature type="domain" description="VWFA" evidence="2">
    <location>
        <begin position="39"/>
        <end position="183"/>
    </location>
</feature>